<dbReference type="Proteomes" id="UP001055093">
    <property type="component" value="Unassembled WGS sequence"/>
</dbReference>
<comment type="caution">
    <text evidence="2">The sequence shown here is derived from an EMBL/GenBank/DDBJ whole genome shotgun (WGS) entry which is preliminary data.</text>
</comment>
<sequence>MTDIDGLPAWARRRLARHFERGGNVRILRWMSVPLRRGPGAIDAVSGGVNASSDPFIAPPPRPDAATTFERPRAVVNG</sequence>
<reference evidence="2" key="1">
    <citation type="journal article" date="2021" name="Front. Microbiol.">
        <title>Comprehensive Comparative Genomics and Phenotyping of Methylobacterium Species.</title>
        <authorList>
            <person name="Alessa O."/>
            <person name="Ogura Y."/>
            <person name="Fujitani Y."/>
            <person name="Takami H."/>
            <person name="Hayashi T."/>
            <person name="Sahin N."/>
            <person name="Tani A."/>
        </authorList>
    </citation>
    <scope>NUCLEOTIDE SEQUENCE</scope>
    <source>
        <strain evidence="2">DSM 14458</strain>
    </source>
</reference>
<evidence type="ECO:0000313" key="2">
    <source>
        <dbReference type="EMBL" id="GJE78325.1"/>
    </source>
</evidence>
<name>A0ABQ4V2S0_9HYPH</name>
<gene>
    <name evidence="2" type="ORF">BGCPKDLD_4940</name>
</gene>
<feature type="region of interest" description="Disordered" evidence="1">
    <location>
        <begin position="51"/>
        <end position="78"/>
    </location>
</feature>
<organism evidence="2 3">
    <name type="scientific">Methylorubrum suomiense</name>
    <dbReference type="NCBI Taxonomy" id="144191"/>
    <lineage>
        <taxon>Bacteria</taxon>
        <taxon>Pseudomonadati</taxon>
        <taxon>Pseudomonadota</taxon>
        <taxon>Alphaproteobacteria</taxon>
        <taxon>Hyphomicrobiales</taxon>
        <taxon>Methylobacteriaceae</taxon>
        <taxon>Methylorubrum</taxon>
    </lineage>
</organism>
<keyword evidence="3" id="KW-1185">Reference proteome</keyword>
<evidence type="ECO:0000313" key="3">
    <source>
        <dbReference type="Proteomes" id="UP001055093"/>
    </source>
</evidence>
<dbReference type="EMBL" id="BPRE01000023">
    <property type="protein sequence ID" value="GJE78325.1"/>
    <property type="molecule type" value="Genomic_DNA"/>
</dbReference>
<protein>
    <submittedName>
        <fullName evidence="2">Uncharacterized protein</fullName>
    </submittedName>
</protein>
<reference evidence="2" key="2">
    <citation type="submission" date="2021-08" db="EMBL/GenBank/DDBJ databases">
        <authorList>
            <person name="Tani A."/>
            <person name="Ola A."/>
            <person name="Ogura Y."/>
            <person name="Katsura K."/>
            <person name="Hayashi T."/>
        </authorList>
    </citation>
    <scope>NUCLEOTIDE SEQUENCE</scope>
    <source>
        <strain evidence="2">DSM 14458</strain>
    </source>
</reference>
<proteinExistence type="predicted"/>
<evidence type="ECO:0000256" key="1">
    <source>
        <dbReference type="SAM" id="MobiDB-lite"/>
    </source>
</evidence>
<accession>A0ABQ4V2S0</accession>